<comment type="caution">
    <text evidence="1">The sequence shown here is derived from an EMBL/GenBank/DDBJ whole genome shotgun (WGS) entry which is preliminary data.</text>
</comment>
<protein>
    <recommendedName>
        <fullName evidence="3">Fur-regulated basic protein FbpA</fullName>
    </recommendedName>
</protein>
<gene>
    <name evidence="1" type="ORF">ACFOY7_00660</name>
</gene>
<keyword evidence="2" id="KW-1185">Reference proteome</keyword>
<sequence>MAPKKSYDMSKSLANRLYHDKNVYLSPEGKKLLAKILKLKK</sequence>
<reference evidence="2" key="1">
    <citation type="journal article" date="2019" name="Int. J. Syst. Evol. Microbiol.">
        <title>The Global Catalogue of Microorganisms (GCM) 10K type strain sequencing project: providing services to taxonomists for standard genome sequencing and annotation.</title>
        <authorList>
            <consortium name="The Broad Institute Genomics Platform"/>
            <consortium name="The Broad Institute Genome Sequencing Center for Infectious Disease"/>
            <person name="Wu L."/>
            <person name="Ma J."/>
        </authorList>
    </citation>
    <scope>NUCLEOTIDE SEQUENCE [LARGE SCALE GENOMIC DNA]</scope>
    <source>
        <strain evidence="2">CCUG 37865</strain>
    </source>
</reference>
<dbReference type="EMBL" id="JBHSDT010000001">
    <property type="protein sequence ID" value="MFC4401609.1"/>
    <property type="molecule type" value="Genomic_DNA"/>
</dbReference>
<accession>A0ABV8WRL0</accession>
<evidence type="ECO:0008006" key="3">
    <source>
        <dbReference type="Google" id="ProtNLM"/>
    </source>
</evidence>
<dbReference type="Proteomes" id="UP001595882">
    <property type="component" value="Unassembled WGS sequence"/>
</dbReference>
<proteinExistence type="predicted"/>
<organism evidence="1 2">
    <name type="scientific">Gracilibacillus xinjiangensis</name>
    <dbReference type="NCBI Taxonomy" id="1193282"/>
    <lineage>
        <taxon>Bacteria</taxon>
        <taxon>Bacillati</taxon>
        <taxon>Bacillota</taxon>
        <taxon>Bacilli</taxon>
        <taxon>Bacillales</taxon>
        <taxon>Bacillaceae</taxon>
        <taxon>Gracilibacillus</taxon>
    </lineage>
</organism>
<evidence type="ECO:0000313" key="1">
    <source>
        <dbReference type="EMBL" id="MFC4401609.1"/>
    </source>
</evidence>
<evidence type="ECO:0000313" key="2">
    <source>
        <dbReference type="Proteomes" id="UP001595882"/>
    </source>
</evidence>
<dbReference type="RefSeq" id="WP_390248357.1">
    <property type="nucleotide sequence ID" value="NZ_JBHSDT010000001.1"/>
</dbReference>
<name>A0ABV8WRL0_9BACI</name>